<reference evidence="4" key="1">
    <citation type="submission" date="2020-11" db="EMBL/GenBank/DDBJ databases">
        <authorList>
            <person name="Tran Van P."/>
        </authorList>
    </citation>
    <scope>NUCLEOTIDE SEQUENCE</scope>
</reference>
<evidence type="ECO:0000259" key="3">
    <source>
        <dbReference type="PROSITE" id="PS50157"/>
    </source>
</evidence>
<accession>A0A7R9BQU6</accession>
<evidence type="ECO:0000313" key="5">
    <source>
        <dbReference type="Proteomes" id="UP000678499"/>
    </source>
</evidence>
<dbReference type="EMBL" id="OA883284">
    <property type="protein sequence ID" value="CAD7278482.1"/>
    <property type="molecule type" value="Genomic_DNA"/>
</dbReference>
<dbReference type="OrthoDB" id="19132at2759"/>
<dbReference type="SMART" id="SM00355">
    <property type="entry name" value="ZnF_C2H2"/>
    <property type="match status" value="2"/>
</dbReference>
<dbReference type="InterPro" id="IPR036236">
    <property type="entry name" value="Znf_C2H2_sf"/>
</dbReference>
<proteinExistence type="predicted"/>
<name>A0A7R9BQU6_9CRUS</name>
<dbReference type="PROSITE" id="PS00028">
    <property type="entry name" value="ZINC_FINGER_C2H2_1"/>
    <property type="match status" value="1"/>
</dbReference>
<feature type="compositionally biased region" description="Polar residues" evidence="2">
    <location>
        <begin position="145"/>
        <end position="155"/>
    </location>
</feature>
<evidence type="ECO:0000256" key="1">
    <source>
        <dbReference type="PROSITE-ProRule" id="PRU00042"/>
    </source>
</evidence>
<dbReference type="Proteomes" id="UP000678499">
    <property type="component" value="Unassembled WGS sequence"/>
</dbReference>
<protein>
    <recommendedName>
        <fullName evidence="3">C2H2-type domain-containing protein</fullName>
    </recommendedName>
</protein>
<evidence type="ECO:0000313" key="4">
    <source>
        <dbReference type="EMBL" id="CAD7278482.1"/>
    </source>
</evidence>
<keyword evidence="1" id="KW-0479">Metal-binding</keyword>
<evidence type="ECO:0000256" key="2">
    <source>
        <dbReference type="SAM" id="MobiDB-lite"/>
    </source>
</evidence>
<keyword evidence="1" id="KW-0863">Zinc-finger</keyword>
<dbReference type="PROSITE" id="PS50157">
    <property type="entry name" value="ZINC_FINGER_C2H2_2"/>
    <property type="match status" value="1"/>
</dbReference>
<gene>
    <name evidence="4" type="ORF">NMOB1V02_LOCUS6184</name>
</gene>
<feature type="domain" description="C2H2-type" evidence="3">
    <location>
        <begin position="65"/>
        <end position="94"/>
    </location>
</feature>
<keyword evidence="5" id="KW-1185">Reference proteome</keyword>
<sequence length="169" mass="18768">MDSNGTGEDLGDCLDDVGGVNGSAALDYAVSHVDGTVVCKLCGEFLPSRMHWYRHKYRVHQVRMYMCKKCNTAFKSKRGLDNHSVLKHHASPSARIQGCPDRVIADEERFLLDIIERVKNECRGTGVDLDRKGYNKHFSHLDGGTSASGSGSQPSDPLLDLYHEEEDSK</sequence>
<dbReference type="SUPFAM" id="SSF57667">
    <property type="entry name" value="beta-beta-alpha zinc fingers"/>
    <property type="match status" value="1"/>
</dbReference>
<dbReference type="Gene3D" id="3.30.160.60">
    <property type="entry name" value="Classic Zinc Finger"/>
    <property type="match status" value="1"/>
</dbReference>
<keyword evidence="1" id="KW-0862">Zinc</keyword>
<dbReference type="EMBL" id="CAJPEX010001247">
    <property type="protein sequence ID" value="CAG0918634.1"/>
    <property type="molecule type" value="Genomic_DNA"/>
</dbReference>
<dbReference type="AlphaFoldDB" id="A0A7R9BQU6"/>
<feature type="region of interest" description="Disordered" evidence="2">
    <location>
        <begin position="140"/>
        <end position="169"/>
    </location>
</feature>
<organism evidence="4">
    <name type="scientific">Notodromas monacha</name>
    <dbReference type="NCBI Taxonomy" id="399045"/>
    <lineage>
        <taxon>Eukaryota</taxon>
        <taxon>Metazoa</taxon>
        <taxon>Ecdysozoa</taxon>
        <taxon>Arthropoda</taxon>
        <taxon>Crustacea</taxon>
        <taxon>Oligostraca</taxon>
        <taxon>Ostracoda</taxon>
        <taxon>Podocopa</taxon>
        <taxon>Podocopida</taxon>
        <taxon>Cypridocopina</taxon>
        <taxon>Cypridoidea</taxon>
        <taxon>Cyprididae</taxon>
        <taxon>Notodromas</taxon>
    </lineage>
</organism>
<dbReference type="GO" id="GO:0008270">
    <property type="term" value="F:zinc ion binding"/>
    <property type="evidence" value="ECO:0007669"/>
    <property type="project" value="UniProtKB-KW"/>
</dbReference>
<dbReference type="InterPro" id="IPR013087">
    <property type="entry name" value="Znf_C2H2_type"/>
</dbReference>